<evidence type="ECO:0000256" key="6">
    <source>
        <dbReference type="ARBA" id="ARBA00022989"/>
    </source>
</evidence>
<keyword evidence="5 8" id="KW-0812">Transmembrane</keyword>
<dbReference type="GO" id="GO:0005886">
    <property type="term" value="C:plasma membrane"/>
    <property type="evidence" value="ECO:0007669"/>
    <property type="project" value="UniProtKB-SubCell"/>
</dbReference>
<feature type="transmembrane region" description="Helical" evidence="8">
    <location>
        <begin position="224"/>
        <end position="244"/>
    </location>
</feature>
<comment type="subcellular location">
    <subcellularLocation>
        <location evidence="1">Cell membrane</location>
        <topology evidence="1">Multi-pass membrane protein</topology>
    </subcellularLocation>
</comment>
<feature type="transmembrane region" description="Helical" evidence="8">
    <location>
        <begin position="347"/>
        <end position="365"/>
    </location>
</feature>
<dbReference type="Proteomes" id="UP000664073">
    <property type="component" value="Unassembled WGS sequence"/>
</dbReference>
<dbReference type="AlphaFoldDB" id="A0A939HQ19"/>
<evidence type="ECO:0000256" key="3">
    <source>
        <dbReference type="ARBA" id="ARBA00022676"/>
    </source>
</evidence>
<dbReference type="GO" id="GO:0016763">
    <property type="term" value="F:pentosyltransferase activity"/>
    <property type="evidence" value="ECO:0007669"/>
    <property type="project" value="TreeGrafter"/>
</dbReference>
<dbReference type="InterPro" id="IPR050297">
    <property type="entry name" value="LipidA_mod_glycosyltrf_83"/>
</dbReference>
<feature type="transmembrane region" description="Helical" evidence="8">
    <location>
        <begin position="103"/>
        <end position="127"/>
    </location>
</feature>
<protein>
    <submittedName>
        <fullName evidence="10">Glycosyltransferase family 39 protein</fullName>
    </submittedName>
</protein>
<feature type="transmembrane region" description="Helical" evidence="8">
    <location>
        <begin position="157"/>
        <end position="175"/>
    </location>
</feature>
<feature type="transmembrane region" description="Helical" evidence="8">
    <location>
        <begin position="36"/>
        <end position="56"/>
    </location>
</feature>
<keyword evidence="4" id="KW-0808">Transferase</keyword>
<keyword evidence="3" id="KW-0328">Glycosyltransferase</keyword>
<evidence type="ECO:0000256" key="7">
    <source>
        <dbReference type="ARBA" id="ARBA00023136"/>
    </source>
</evidence>
<proteinExistence type="predicted"/>
<keyword evidence="6 8" id="KW-1133">Transmembrane helix</keyword>
<dbReference type="EMBL" id="JAFVMH010000005">
    <property type="protein sequence ID" value="MBO1325777.1"/>
    <property type="molecule type" value="Genomic_DNA"/>
</dbReference>
<dbReference type="Pfam" id="PF13231">
    <property type="entry name" value="PMT_2"/>
    <property type="match status" value="1"/>
</dbReference>
<organism evidence="10 11">
    <name type="scientific">Acetobacter garciniae</name>
    <dbReference type="NCBI Taxonomy" id="2817435"/>
    <lineage>
        <taxon>Bacteria</taxon>
        <taxon>Pseudomonadati</taxon>
        <taxon>Pseudomonadota</taxon>
        <taxon>Alphaproteobacteria</taxon>
        <taxon>Acetobacterales</taxon>
        <taxon>Acetobacteraceae</taxon>
        <taxon>Acetobacter</taxon>
    </lineage>
</organism>
<dbReference type="GO" id="GO:0009103">
    <property type="term" value="P:lipopolysaccharide biosynthetic process"/>
    <property type="evidence" value="ECO:0007669"/>
    <property type="project" value="UniProtKB-ARBA"/>
</dbReference>
<dbReference type="PANTHER" id="PTHR33908:SF9">
    <property type="entry name" value="BLL5595 PROTEIN"/>
    <property type="match status" value="1"/>
</dbReference>
<keyword evidence="11" id="KW-1185">Reference proteome</keyword>
<name>A0A939HQ19_9PROT</name>
<evidence type="ECO:0000256" key="4">
    <source>
        <dbReference type="ARBA" id="ARBA00022679"/>
    </source>
</evidence>
<feature type="transmembrane region" description="Helical" evidence="8">
    <location>
        <begin position="276"/>
        <end position="298"/>
    </location>
</feature>
<evidence type="ECO:0000313" key="11">
    <source>
        <dbReference type="Proteomes" id="UP000664073"/>
    </source>
</evidence>
<dbReference type="RefSeq" id="WP_207846420.1">
    <property type="nucleotide sequence ID" value="NZ_JAFVMH010000005.1"/>
</dbReference>
<gene>
    <name evidence="10" type="ORF">J2D77_11480</name>
</gene>
<evidence type="ECO:0000313" key="10">
    <source>
        <dbReference type="EMBL" id="MBO1325777.1"/>
    </source>
</evidence>
<keyword evidence="7 8" id="KW-0472">Membrane</keyword>
<feature type="transmembrane region" description="Helical" evidence="8">
    <location>
        <begin position="134"/>
        <end position="151"/>
    </location>
</feature>
<accession>A0A939HQ19</accession>
<evidence type="ECO:0000259" key="9">
    <source>
        <dbReference type="Pfam" id="PF13231"/>
    </source>
</evidence>
<dbReference type="InterPro" id="IPR038731">
    <property type="entry name" value="RgtA/B/C-like"/>
</dbReference>
<comment type="caution">
    <text evidence="10">The sequence shown here is derived from an EMBL/GenBank/DDBJ whole genome shotgun (WGS) entry which is preliminary data.</text>
</comment>
<sequence length="529" mass="57817">MSVVKSERTERIGALYREPAGFFDFAAFTAARPTKAAILAVFVGFIAVWTFFYTVTEAPVPIKHDMTEAYAWGQEFQFGYHQHPPFWAWLCGIWFKTFPTTPLFFAALSATNAAVGLLGVWYLLGCLVSGPRRVAAWALLLLTPLYTFYAYKFDANIIFLSVWPWTLFFFFRSVSRPGLSSALGLGIMVGFGLLSKYYVLLPLAGCVGAALVAAPGRQWLASRWPWVSAVVALLTFAPHLLWLAQNQAPPLHYLGSKLGAPWHEVWHRALRAGGGLCGMMLGVVGVVAGVAVMGRALSASPAQAQPPAAEPAVLSPDQWRMVAVVTLTPVILTELSALMLKTVVMDEMMIGVVPLAPLLVMQAFPHCPTRLLAKVSVYGAALLSLGAVAAAPAYAYWRVAHQQRWLKQAPVEEIVLEATALWQRHVPAPLTYVSGSFTMENGAAFYSPAHPHSFVGHDFNQALWVTPERIRDHGLLSICVADDLICLQNAARFATAQTLRVPVTLSHRFLGYSANPVAYIVVITPPLAR</sequence>
<feature type="transmembrane region" description="Helical" evidence="8">
    <location>
        <begin position="318"/>
        <end position="340"/>
    </location>
</feature>
<feature type="transmembrane region" description="Helical" evidence="8">
    <location>
        <begin position="187"/>
        <end position="212"/>
    </location>
</feature>
<dbReference type="PANTHER" id="PTHR33908">
    <property type="entry name" value="MANNOSYLTRANSFERASE YKCB-RELATED"/>
    <property type="match status" value="1"/>
</dbReference>
<feature type="transmembrane region" description="Helical" evidence="8">
    <location>
        <begin position="377"/>
        <end position="397"/>
    </location>
</feature>
<reference evidence="10" key="1">
    <citation type="submission" date="2021-03" db="EMBL/GenBank/DDBJ databases">
        <title>The complete genome sequence of Acetobacter sp. TBRC 12339.</title>
        <authorList>
            <person name="Charoenyingcharoen P."/>
            <person name="Yukphan P."/>
        </authorList>
    </citation>
    <scope>NUCLEOTIDE SEQUENCE</scope>
    <source>
        <strain evidence="10">TBRC 12339</strain>
    </source>
</reference>
<evidence type="ECO:0000256" key="2">
    <source>
        <dbReference type="ARBA" id="ARBA00022475"/>
    </source>
</evidence>
<evidence type="ECO:0000256" key="8">
    <source>
        <dbReference type="SAM" id="Phobius"/>
    </source>
</evidence>
<evidence type="ECO:0000256" key="1">
    <source>
        <dbReference type="ARBA" id="ARBA00004651"/>
    </source>
</evidence>
<keyword evidence="2" id="KW-1003">Cell membrane</keyword>
<evidence type="ECO:0000256" key="5">
    <source>
        <dbReference type="ARBA" id="ARBA00022692"/>
    </source>
</evidence>
<feature type="domain" description="Glycosyltransferase RgtA/B/C/D-like" evidence="9">
    <location>
        <begin position="82"/>
        <end position="242"/>
    </location>
</feature>